<protein>
    <submittedName>
        <fullName evidence="2">Beta-lactamase</fullName>
    </submittedName>
</protein>
<evidence type="ECO:0000313" key="2">
    <source>
        <dbReference type="EMBL" id="CCF85684.1"/>
    </source>
</evidence>
<evidence type="ECO:0000259" key="1">
    <source>
        <dbReference type="Pfam" id="PF00144"/>
    </source>
</evidence>
<dbReference type="OrthoDB" id="9803467at2"/>
<dbReference type="AlphaFoldDB" id="I4ELX1"/>
<dbReference type="Pfam" id="PF00144">
    <property type="entry name" value="Beta-lactamase"/>
    <property type="match status" value="1"/>
</dbReference>
<feature type="domain" description="Beta-lactamase-related" evidence="1">
    <location>
        <begin position="63"/>
        <end position="409"/>
    </location>
</feature>
<gene>
    <name evidence="2" type="ORF">NITHO_5400003</name>
</gene>
<dbReference type="PANTHER" id="PTHR46825:SF7">
    <property type="entry name" value="D-ALANYL-D-ALANINE CARBOXYPEPTIDASE"/>
    <property type="match status" value="1"/>
</dbReference>
<dbReference type="Gene3D" id="3.40.710.10">
    <property type="entry name" value="DD-peptidase/beta-lactamase superfamily"/>
    <property type="match status" value="1"/>
</dbReference>
<keyword evidence="3" id="KW-1185">Reference proteome</keyword>
<name>I4ELX1_9BACT</name>
<dbReference type="RefSeq" id="WP_008480774.1">
    <property type="nucleotide sequence ID" value="NZ_CAGS01000491.1"/>
</dbReference>
<dbReference type="SUPFAM" id="SSF56601">
    <property type="entry name" value="beta-lactamase/transpeptidase-like"/>
    <property type="match status" value="1"/>
</dbReference>
<organism evidence="2 3">
    <name type="scientific">Nitrolancea hollandica Lb</name>
    <dbReference type="NCBI Taxonomy" id="1129897"/>
    <lineage>
        <taxon>Bacteria</taxon>
        <taxon>Pseudomonadati</taxon>
        <taxon>Thermomicrobiota</taxon>
        <taxon>Thermomicrobia</taxon>
        <taxon>Sphaerobacterales</taxon>
        <taxon>Sphaerobacterineae</taxon>
        <taxon>Sphaerobacteraceae</taxon>
        <taxon>Nitrolancea</taxon>
    </lineage>
</organism>
<accession>I4ELX1</accession>
<comment type="caution">
    <text evidence="2">The sequence shown here is derived from an EMBL/GenBank/DDBJ whole genome shotgun (WGS) entry which is preliminary data.</text>
</comment>
<dbReference type="PANTHER" id="PTHR46825">
    <property type="entry name" value="D-ALANYL-D-ALANINE-CARBOXYPEPTIDASE/ENDOPEPTIDASE AMPH"/>
    <property type="match status" value="1"/>
</dbReference>
<reference evidence="2 3" key="1">
    <citation type="journal article" date="2012" name="ISME J.">
        <title>Nitrification expanded: discovery, physiology and genomics of a nitrite-oxidizing bacterium from the phylum Chloroflexi.</title>
        <authorList>
            <person name="Sorokin D.Y."/>
            <person name="Lucker S."/>
            <person name="Vejmelkova D."/>
            <person name="Kostrikina N.A."/>
            <person name="Kleerebezem R."/>
            <person name="Rijpstra W.I."/>
            <person name="Damste J.S."/>
            <person name="Le Paslier D."/>
            <person name="Muyzer G."/>
            <person name="Wagner M."/>
            <person name="van Loosdrecht M.C."/>
            <person name="Daims H."/>
        </authorList>
    </citation>
    <scope>NUCLEOTIDE SEQUENCE [LARGE SCALE GENOMIC DNA]</scope>
    <source>
        <strain evidence="3">none</strain>
    </source>
</reference>
<evidence type="ECO:0000313" key="3">
    <source>
        <dbReference type="Proteomes" id="UP000004221"/>
    </source>
</evidence>
<dbReference type="InterPro" id="IPR050491">
    <property type="entry name" value="AmpC-like"/>
</dbReference>
<dbReference type="Proteomes" id="UP000004221">
    <property type="component" value="Unassembled WGS sequence"/>
</dbReference>
<proteinExistence type="predicted"/>
<dbReference type="InterPro" id="IPR012338">
    <property type="entry name" value="Beta-lactam/transpept-like"/>
</dbReference>
<dbReference type="InterPro" id="IPR001466">
    <property type="entry name" value="Beta-lactam-related"/>
</dbReference>
<sequence length="417" mass="45249">MRLARLRIPAIHHSQPAGRAPRPGNRSLRSLLVMLAIVIPLALPDSTAASSSEESSLQETLQPLIEAKMKELRVPGAVLYVQAPGKGAWKAALGTGNLTTGAPIRLDDRLRIGSITKTFTATIILQLVDEGKLKFDDLVSKYQPEVPNGSSITIRQLLNMTSGLYDYVEDKGLNEKIDAEPGKVWQPKQLLTVAFHHQPYFAPGKGIHYTNTNYILLGLMIEQITGKPVEHVFHDRIFGPLGMTETSMPPRSSAAIPNPHPRGYMFGTRTEIVERPLSAPLTPEQAAKVNVAAGMPNDVTDANPSWGWTAGSVISTLHDVNIWAKALATGTLLSPTSQRERIIRTMALTPGGPSYGLGIMDFDGFRGHNGGIPGFQSWMGYQPGKHATVIVLTNLLFAPDGAGPADYIAKDIREHLQ</sequence>
<dbReference type="EMBL" id="CAGS01000491">
    <property type="protein sequence ID" value="CCF85684.1"/>
    <property type="molecule type" value="Genomic_DNA"/>
</dbReference>